<evidence type="ECO:0000259" key="9">
    <source>
        <dbReference type="PROSITE" id="PS51918"/>
    </source>
</evidence>
<feature type="domain" description="Radical SAM core" evidence="9">
    <location>
        <begin position="1"/>
        <end position="197"/>
    </location>
</feature>
<dbReference type="GO" id="GO:0016853">
    <property type="term" value="F:isomerase activity"/>
    <property type="evidence" value="ECO:0007669"/>
    <property type="project" value="UniProtKB-KW"/>
</dbReference>
<evidence type="ECO:0000256" key="4">
    <source>
        <dbReference type="ARBA" id="ARBA00022723"/>
    </source>
</evidence>
<name>D9PN21_9ZZZZ</name>
<keyword evidence="8" id="KW-0413">Isomerase</keyword>
<dbReference type="PROSITE" id="PS51918">
    <property type="entry name" value="RADICAL_SAM"/>
    <property type="match status" value="1"/>
</dbReference>
<organism evidence="10">
    <name type="scientific">sediment metagenome</name>
    <dbReference type="NCBI Taxonomy" id="749907"/>
    <lineage>
        <taxon>unclassified sequences</taxon>
        <taxon>metagenomes</taxon>
        <taxon>ecological metagenomes</taxon>
    </lineage>
</organism>
<dbReference type="InterPro" id="IPR003739">
    <property type="entry name" value="Lys_aminomutase/Glu_NH3_mut"/>
</dbReference>
<dbReference type="EMBL" id="ADZX01000910">
    <property type="protein sequence ID" value="EFK95041.1"/>
    <property type="molecule type" value="Genomic_DNA"/>
</dbReference>
<dbReference type="InterPro" id="IPR013785">
    <property type="entry name" value="Aldolase_TIM"/>
</dbReference>
<evidence type="ECO:0000256" key="6">
    <source>
        <dbReference type="ARBA" id="ARBA00023004"/>
    </source>
</evidence>
<protein>
    <submittedName>
        <fullName evidence="10">Lysine 2,3-aminomutase YodO family protein</fullName>
    </submittedName>
</protein>
<dbReference type="Gene3D" id="3.20.20.70">
    <property type="entry name" value="Aldolase class I"/>
    <property type="match status" value="1"/>
</dbReference>
<dbReference type="InterPro" id="IPR007197">
    <property type="entry name" value="rSAM"/>
</dbReference>
<evidence type="ECO:0000256" key="1">
    <source>
        <dbReference type="ARBA" id="ARBA00001933"/>
    </source>
</evidence>
<dbReference type="AlphaFoldDB" id="D9PN21"/>
<dbReference type="SUPFAM" id="SSF102114">
    <property type="entry name" value="Radical SAM enzymes"/>
    <property type="match status" value="1"/>
</dbReference>
<sequence length="223" mass="25058">MTSGEFGLALKYLKEHAEVRDVLISGGDPLTLSDEKLEYFLKHLRSIKSIEIIRFGTRVPVSLPQRITTKLCEMLKKYHPVFMNIHVNHPSEISQQTMHACGLLADAGIPLGSQSVLLKGINDKPQIFMKLVHDLVKMRVKPYYLYQCDIALGTSHFKTPVSCGIKIIENLRGFTSGFSVPVFVIDAPQGGGKIPLAPDYVISRNKKSIILKNYKQDIYVYPE</sequence>
<dbReference type="Pfam" id="PF12544">
    <property type="entry name" value="LAM_C"/>
    <property type="match status" value="1"/>
</dbReference>
<dbReference type="InterPro" id="IPR025895">
    <property type="entry name" value="LAM_C_dom"/>
</dbReference>
<dbReference type="NCBIfam" id="TIGR00238">
    <property type="entry name" value="KamA family radical SAM protein"/>
    <property type="match status" value="1"/>
</dbReference>
<dbReference type="GO" id="GO:0046872">
    <property type="term" value="F:metal ion binding"/>
    <property type="evidence" value="ECO:0007669"/>
    <property type="project" value="UniProtKB-KW"/>
</dbReference>
<evidence type="ECO:0000256" key="7">
    <source>
        <dbReference type="ARBA" id="ARBA00023014"/>
    </source>
</evidence>
<keyword evidence="6" id="KW-0408">Iron</keyword>
<comment type="caution">
    <text evidence="10">The sequence shown here is derived from an EMBL/GenBank/DDBJ whole genome shotgun (WGS) entry which is preliminary data.</text>
</comment>
<dbReference type="Pfam" id="PF04055">
    <property type="entry name" value="Radical_SAM"/>
    <property type="match status" value="1"/>
</dbReference>
<keyword evidence="7" id="KW-0411">Iron-sulfur</keyword>
<keyword evidence="4" id="KW-0479">Metal-binding</keyword>
<dbReference type="PIRSF" id="PIRSF004911">
    <property type="entry name" value="DUF160"/>
    <property type="match status" value="1"/>
</dbReference>
<evidence type="ECO:0000256" key="3">
    <source>
        <dbReference type="ARBA" id="ARBA00022691"/>
    </source>
</evidence>
<reference evidence="10" key="1">
    <citation type="submission" date="2010-07" db="EMBL/GenBank/DDBJ databases">
        <authorList>
            <consortium name="CONSOLIDER consortium CSD2007-00005"/>
            <person name="Guazzaroni M.-E."/>
            <person name="Richter M."/>
            <person name="Garcia-Salamanca A."/>
            <person name="Yarza P."/>
            <person name="Ferrer M."/>
        </authorList>
    </citation>
    <scope>NUCLEOTIDE SEQUENCE</scope>
</reference>
<accession>D9PN21</accession>
<evidence type="ECO:0000256" key="2">
    <source>
        <dbReference type="ARBA" id="ARBA00022485"/>
    </source>
</evidence>
<dbReference type="PANTHER" id="PTHR30538">
    <property type="entry name" value="LYSINE 2,3-AMINOMUTASE-RELATED"/>
    <property type="match status" value="1"/>
</dbReference>
<dbReference type="InterPro" id="IPR058240">
    <property type="entry name" value="rSAM_sf"/>
</dbReference>
<gene>
    <name evidence="10" type="ORF">LDC_2950</name>
</gene>
<evidence type="ECO:0000256" key="5">
    <source>
        <dbReference type="ARBA" id="ARBA00022898"/>
    </source>
</evidence>
<comment type="cofactor">
    <cofactor evidence="1">
        <name>pyridoxal 5'-phosphate</name>
        <dbReference type="ChEBI" id="CHEBI:597326"/>
    </cofactor>
</comment>
<evidence type="ECO:0000313" key="10">
    <source>
        <dbReference type="EMBL" id="EFK95041.1"/>
    </source>
</evidence>
<keyword evidence="2" id="KW-0004">4Fe-4S</keyword>
<dbReference type="PANTHER" id="PTHR30538:SF1">
    <property type="entry name" value="L-LYSINE 2,3-AMINOMUTASE"/>
    <property type="match status" value="1"/>
</dbReference>
<dbReference type="GO" id="GO:0051539">
    <property type="term" value="F:4 iron, 4 sulfur cluster binding"/>
    <property type="evidence" value="ECO:0007669"/>
    <property type="project" value="UniProtKB-KW"/>
</dbReference>
<proteinExistence type="predicted"/>
<reference evidence="10" key="2">
    <citation type="journal article" date="2011" name="Microb. Ecol.">
        <title>Taxonomic and Functional Metagenomic Profiling of the Microbial Community in the Anoxic Sediment of a Sub-saline Shallow Lake (Laguna de Carrizo, Central Spain).</title>
        <authorList>
            <person name="Ferrer M."/>
            <person name="Guazzaroni M.E."/>
            <person name="Richter M."/>
            <person name="Garcia-Salamanca A."/>
            <person name="Yarza P."/>
            <person name="Suarez-Suarez A."/>
            <person name="Solano J."/>
            <person name="Alcaide M."/>
            <person name="van Dillewijn P."/>
            <person name="Molina-Henares M.A."/>
            <person name="Lopez-Cortes N."/>
            <person name="Al-Ramahi Y."/>
            <person name="Guerrero C."/>
            <person name="Acosta A."/>
            <person name="de Eugenio L.I."/>
            <person name="Martinez V."/>
            <person name="Marques S."/>
            <person name="Rojo F."/>
            <person name="Santero E."/>
            <person name="Genilloud O."/>
            <person name="Perez-Perez J."/>
            <person name="Rossello-Mora R."/>
            <person name="Ramos J.L."/>
        </authorList>
    </citation>
    <scope>NUCLEOTIDE SEQUENCE</scope>
</reference>
<keyword evidence="3" id="KW-0949">S-adenosyl-L-methionine</keyword>
<keyword evidence="5" id="KW-0663">Pyridoxal phosphate</keyword>
<evidence type="ECO:0000256" key="8">
    <source>
        <dbReference type="ARBA" id="ARBA00023235"/>
    </source>
</evidence>
<dbReference type="CDD" id="cd01335">
    <property type="entry name" value="Radical_SAM"/>
    <property type="match status" value="1"/>
</dbReference>